<dbReference type="AlphaFoldDB" id="A0A5N5T8G1"/>
<dbReference type="OrthoDB" id="10249045at2759"/>
<keyword evidence="2" id="KW-0325">Glycoprotein</keyword>
<dbReference type="Gene3D" id="3.40.630.10">
    <property type="entry name" value="Zn peptidases"/>
    <property type="match status" value="1"/>
</dbReference>
<dbReference type="GO" id="GO:0004181">
    <property type="term" value="F:metallocarboxypeptidase activity"/>
    <property type="evidence" value="ECO:0007669"/>
    <property type="project" value="InterPro"/>
</dbReference>
<comment type="caution">
    <text evidence="5">The sequence shown here is derived from an EMBL/GenBank/DDBJ whole genome shotgun (WGS) entry which is preliminary data.</text>
</comment>
<dbReference type="InterPro" id="IPR057246">
    <property type="entry name" value="CARBOXYPEPT_ZN_1"/>
</dbReference>
<dbReference type="GO" id="GO:0016485">
    <property type="term" value="P:protein processing"/>
    <property type="evidence" value="ECO:0007669"/>
    <property type="project" value="TreeGrafter"/>
</dbReference>
<comment type="caution">
    <text evidence="3">Lacks conserved residue(s) required for the propagation of feature annotation.</text>
</comment>
<dbReference type="FunFam" id="2.60.40.1120:FF:000004">
    <property type="entry name" value="Carboxypeptidase E"/>
    <property type="match status" value="1"/>
</dbReference>
<evidence type="ECO:0000259" key="4">
    <source>
        <dbReference type="PROSITE" id="PS52035"/>
    </source>
</evidence>
<dbReference type="CDD" id="cd11308">
    <property type="entry name" value="Peptidase_M14NE-CP-C_like"/>
    <property type="match status" value="1"/>
</dbReference>
<reference evidence="5 6" key="1">
    <citation type="journal article" date="2019" name="PLoS Biol.">
        <title>Sex chromosomes control vertical transmission of feminizing Wolbachia symbionts in an isopod.</title>
        <authorList>
            <person name="Becking T."/>
            <person name="Chebbi M.A."/>
            <person name="Giraud I."/>
            <person name="Moumen B."/>
            <person name="Laverre T."/>
            <person name="Caubet Y."/>
            <person name="Peccoud J."/>
            <person name="Gilbert C."/>
            <person name="Cordaux R."/>
        </authorList>
    </citation>
    <scope>NUCLEOTIDE SEQUENCE [LARGE SCALE GENOMIC DNA]</scope>
    <source>
        <strain evidence="5">ANa2</strain>
        <tissue evidence="5">Whole body excluding digestive tract and cuticle</tissue>
    </source>
</reference>
<dbReference type="SUPFAM" id="SSF53187">
    <property type="entry name" value="Zn-dependent exopeptidases"/>
    <property type="match status" value="1"/>
</dbReference>
<dbReference type="PROSITE" id="PS52035">
    <property type="entry name" value="PEPTIDASE_M14"/>
    <property type="match status" value="1"/>
</dbReference>
<dbReference type="InterPro" id="IPR008969">
    <property type="entry name" value="CarboxyPept-like_regulatory"/>
</dbReference>
<dbReference type="PANTHER" id="PTHR11532:SF62">
    <property type="entry name" value="CARBOXYPEPTIDASE D"/>
    <property type="match status" value="1"/>
</dbReference>
<evidence type="ECO:0000256" key="1">
    <source>
        <dbReference type="ARBA" id="ARBA00005988"/>
    </source>
</evidence>
<organism evidence="5 6">
    <name type="scientific">Armadillidium nasatum</name>
    <dbReference type="NCBI Taxonomy" id="96803"/>
    <lineage>
        <taxon>Eukaryota</taxon>
        <taxon>Metazoa</taxon>
        <taxon>Ecdysozoa</taxon>
        <taxon>Arthropoda</taxon>
        <taxon>Crustacea</taxon>
        <taxon>Multicrustacea</taxon>
        <taxon>Malacostraca</taxon>
        <taxon>Eumalacostraca</taxon>
        <taxon>Peracarida</taxon>
        <taxon>Isopoda</taxon>
        <taxon>Oniscidea</taxon>
        <taxon>Crinocheta</taxon>
        <taxon>Armadillidiidae</taxon>
        <taxon>Armadillidium</taxon>
    </lineage>
</organism>
<dbReference type="PRINTS" id="PR00765">
    <property type="entry name" value="CRBOXYPTASEA"/>
</dbReference>
<feature type="domain" description="Peptidase M14" evidence="4">
    <location>
        <begin position="33"/>
        <end position="259"/>
    </location>
</feature>
<dbReference type="EMBL" id="SEYY01007872">
    <property type="protein sequence ID" value="KAB7502328.1"/>
    <property type="molecule type" value="Genomic_DNA"/>
</dbReference>
<dbReference type="InterPro" id="IPR050753">
    <property type="entry name" value="Peptidase_M14_domain"/>
</dbReference>
<accession>A0A5N5T8G1</accession>
<keyword evidence="5" id="KW-0378">Hydrolase</keyword>
<evidence type="ECO:0000313" key="6">
    <source>
        <dbReference type="Proteomes" id="UP000326759"/>
    </source>
</evidence>
<proteinExistence type="inferred from homology"/>
<dbReference type="GO" id="GO:0008270">
    <property type="term" value="F:zinc ion binding"/>
    <property type="evidence" value="ECO:0007669"/>
    <property type="project" value="InterPro"/>
</dbReference>
<dbReference type="InterPro" id="IPR000834">
    <property type="entry name" value="Peptidase_M14"/>
</dbReference>
<dbReference type="Pfam" id="PF00246">
    <property type="entry name" value="Peptidase_M14"/>
    <property type="match status" value="1"/>
</dbReference>
<protein>
    <submittedName>
        <fullName evidence="5">Carboxypeptidase D</fullName>
    </submittedName>
</protein>
<dbReference type="Proteomes" id="UP000326759">
    <property type="component" value="Unassembled WGS sequence"/>
</dbReference>
<comment type="similarity">
    <text evidence="1 3">Belongs to the peptidase M14 family.</text>
</comment>
<evidence type="ECO:0000313" key="5">
    <source>
        <dbReference type="EMBL" id="KAB7502328.1"/>
    </source>
</evidence>
<dbReference type="GO" id="GO:0005615">
    <property type="term" value="C:extracellular space"/>
    <property type="evidence" value="ECO:0007669"/>
    <property type="project" value="TreeGrafter"/>
</dbReference>
<evidence type="ECO:0000256" key="3">
    <source>
        <dbReference type="PROSITE-ProRule" id="PRU01379"/>
    </source>
</evidence>
<gene>
    <name evidence="5" type="primary">CPD_1</name>
    <name evidence="5" type="ORF">Anas_12536</name>
</gene>
<dbReference type="PANTHER" id="PTHR11532">
    <property type="entry name" value="PROTEASE M14 CARBOXYPEPTIDASE"/>
    <property type="match status" value="1"/>
</dbReference>
<dbReference type="GO" id="GO:0006518">
    <property type="term" value="P:peptide metabolic process"/>
    <property type="evidence" value="ECO:0007669"/>
    <property type="project" value="TreeGrafter"/>
</dbReference>
<evidence type="ECO:0000256" key="2">
    <source>
        <dbReference type="ARBA" id="ARBA00023180"/>
    </source>
</evidence>
<keyword evidence="5" id="KW-0645">Protease</keyword>
<dbReference type="Pfam" id="PF13620">
    <property type="entry name" value="CarboxypepD_reg"/>
    <property type="match status" value="1"/>
</dbReference>
<sequence>MMKLITEVLCFLLVDQFYWLYVVLRTSQADLQRYHSFWELEYKLHGLSLIFPNISRLYSIGHSVNGRELYVFEISDNPGVHEPGEPEFRYVANMHGDETVGRELLLILAHYLLEGYVRQNAQNIDLNRDFPDRFRKVEISCVKYPSPNSLRGYWNLNKESLIFFMEQSHIGIKGFVKDENQNPINGARIQVHEAGKVVTTAIDGDYWRPVIPGVYQVSAMAKGYATQTKSVTVNIGEVTQVDFNLTQGIGRIVPFDESR</sequence>
<dbReference type="PROSITE" id="PS00132">
    <property type="entry name" value="CARBOXYPEPT_ZN_1"/>
    <property type="match status" value="1"/>
</dbReference>
<dbReference type="SUPFAM" id="SSF49464">
    <property type="entry name" value="Carboxypeptidase regulatory domain-like"/>
    <property type="match status" value="1"/>
</dbReference>
<keyword evidence="6" id="KW-1185">Reference proteome</keyword>
<keyword evidence="5" id="KW-0121">Carboxypeptidase</keyword>
<dbReference type="SMART" id="SM00631">
    <property type="entry name" value="Zn_pept"/>
    <property type="match status" value="1"/>
</dbReference>
<dbReference type="Gene3D" id="2.60.40.1120">
    <property type="entry name" value="Carboxypeptidase-like, regulatory domain"/>
    <property type="match status" value="1"/>
</dbReference>
<name>A0A5N5T8G1_9CRUS</name>